<sequence>MSFGYEYLFFLSFPLLIITFVWFLWSEGSADTVDVGVDGRIANSSDDVILEIEEYSDSEDDSDEVHEEFYVEDDGVFLNAANPAEFELPELQFQQGQNEGPLRLHKLTRRLCAANFS</sequence>
<evidence type="ECO:0000256" key="1">
    <source>
        <dbReference type="SAM" id="Phobius"/>
    </source>
</evidence>
<dbReference type="AlphaFoldDB" id="A0A0A1XB29"/>
<feature type="transmembrane region" description="Helical" evidence="1">
    <location>
        <begin position="7"/>
        <end position="25"/>
    </location>
</feature>
<reference evidence="2" key="2">
    <citation type="journal article" date="2015" name="Gigascience">
        <title>Reconstructing a comprehensive transcriptome assembly of a white-pupal translocated strain of the pest fruit fly Bactrocera cucurbitae.</title>
        <authorList>
            <person name="Sim S.B."/>
            <person name="Calla B."/>
            <person name="Hall B."/>
            <person name="DeRego T."/>
            <person name="Geib S.M."/>
        </authorList>
    </citation>
    <scope>NUCLEOTIDE SEQUENCE</scope>
</reference>
<evidence type="ECO:0000313" key="2">
    <source>
        <dbReference type="EMBL" id="JAD08539.1"/>
    </source>
</evidence>
<keyword evidence="1" id="KW-0812">Transmembrane</keyword>
<reference evidence="2" key="1">
    <citation type="submission" date="2014-11" db="EMBL/GenBank/DDBJ databases">
        <authorList>
            <person name="Geib S."/>
        </authorList>
    </citation>
    <scope>NUCLEOTIDE SEQUENCE</scope>
</reference>
<proteinExistence type="predicted"/>
<dbReference type="OrthoDB" id="8059603at2759"/>
<protein>
    <submittedName>
        <fullName evidence="2">S-adenosylmethionine synthase</fullName>
    </submittedName>
</protein>
<keyword evidence="1" id="KW-1133">Transmembrane helix</keyword>
<dbReference type="GeneID" id="105208724"/>
<keyword evidence="1" id="KW-0472">Membrane</keyword>
<gene>
    <name evidence="2" type="primary">metK</name>
    <name evidence="2" type="ORF">g.3623</name>
</gene>
<name>A0A0A1XB29_ZEUCU</name>
<accession>A0A0A1XB29</accession>
<dbReference type="EMBL" id="GBXI01005753">
    <property type="protein sequence ID" value="JAD08539.1"/>
    <property type="molecule type" value="Transcribed_RNA"/>
</dbReference>
<organism evidence="2">
    <name type="scientific">Zeugodacus cucurbitae</name>
    <name type="common">Melon fruit fly</name>
    <name type="synonym">Bactrocera cucurbitae</name>
    <dbReference type="NCBI Taxonomy" id="28588"/>
    <lineage>
        <taxon>Eukaryota</taxon>
        <taxon>Metazoa</taxon>
        <taxon>Ecdysozoa</taxon>
        <taxon>Arthropoda</taxon>
        <taxon>Hexapoda</taxon>
        <taxon>Insecta</taxon>
        <taxon>Pterygota</taxon>
        <taxon>Neoptera</taxon>
        <taxon>Endopterygota</taxon>
        <taxon>Diptera</taxon>
        <taxon>Brachycera</taxon>
        <taxon>Muscomorpha</taxon>
        <taxon>Tephritoidea</taxon>
        <taxon>Tephritidae</taxon>
        <taxon>Zeugodacus</taxon>
        <taxon>Zeugodacus</taxon>
    </lineage>
</organism>